<evidence type="ECO:0000256" key="1">
    <source>
        <dbReference type="ARBA" id="ARBA00022737"/>
    </source>
</evidence>
<evidence type="ECO:0000313" key="8">
    <source>
        <dbReference type="Proteomes" id="UP001604336"/>
    </source>
</evidence>
<reference evidence="8" key="1">
    <citation type="submission" date="2024-07" db="EMBL/GenBank/DDBJ databases">
        <title>Two chromosome-level genome assemblies of Korean endemic species Abeliophyllum distichum and Forsythia ovata (Oleaceae).</title>
        <authorList>
            <person name="Jang H."/>
        </authorList>
    </citation>
    <scope>NUCLEOTIDE SEQUENCE [LARGE SCALE GENOMIC DNA]</scope>
</reference>
<evidence type="ECO:0000259" key="6">
    <source>
        <dbReference type="Pfam" id="PF18052"/>
    </source>
</evidence>
<feature type="domain" description="NB-ARC" evidence="5">
    <location>
        <begin position="194"/>
        <end position="303"/>
    </location>
</feature>
<evidence type="ECO:0000256" key="4">
    <source>
        <dbReference type="ARBA" id="ARBA00022840"/>
    </source>
</evidence>
<evidence type="ECO:0000256" key="3">
    <source>
        <dbReference type="ARBA" id="ARBA00022821"/>
    </source>
</evidence>
<keyword evidence="4" id="KW-0067">ATP-binding</keyword>
<dbReference type="Gene3D" id="3.40.50.300">
    <property type="entry name" value="P-loop containing nucleotide triphosphate hydrolases"/>
    <property type="match status" value="1"/>
</dbReference>
<keyword evidence="1" id="KW-0677">Repeat</keyword>
<dbReference type="GO" id="GO:0006952">
    <property type="term" value="P:defense response"/>
    <property type="evidence" value="ECO:0007669"/>
    <property type="project" value="UniProtKB-KW"/>
</dbReference>
<dbReference type="Proteomes" id="UP001604336">
    <property type="component" value="Unassembled WGS sequence"/>
</dbReference>
<dbReference type="EMBL" id="JBFOLK010000009">
    <property type="protein sequence ID" value="KAL2485070.1"/>
    <property type="molecule type" value="Genomic_DNA"/>
</dbReference>
<evidence type="ECO:0000259" key="5">
    <source>
        <dbReference type="Pfam" id="PF00931"/>
    </source>
</evidence>
<organism evidence="7 8">
    <name type="scientific">Abeliophyllum distichum</name>
    <dbReference type="NCBI Taxonomy" id="126358"/>
    <lineage>
        <taxon>Eukaryota</taxon>
        <taxon>Viridiplantae</taxon>
        <taxon>Streptophyta</taxon>
        <taxon>Embryophyta</taxon>
        <taxon>Tracheophyta</taxon>
        <taxon>Spermatophyta</taxon>
        <taxon>Magnoliopsida</taxon>
        <taxon>eudicotyledons</taxon>
        <taxon>Gunneridae</taxon>
        <taxon>Pentapetalae</taxon>
        <taxon>asterids</taxon>
        <taxon>lamiids</taxon>
        <taxon>Lamiales</taxon>
        <taxon>Oleaceae</taxon>
        <taxon>Forsythieae</taxon>
        <taxon>Abeliophyllum</taxon>
    </lineage>
</organism>
<dbReference type="AlphaFoldDB" id="A0ABD1R9H5"/>
<name>A0ABD1R9H5_9LAMI</name>
<evidence type="ECO:0000256" key="2">
    <source>
        <dbReference type="ARBA" id="ARBA00022741"/>
    </source>
</evidence>
<dbReference type="InterPro" id="IPR041118">
    <property type="entry name" value="Rx_N"/>
</dbReference>
<comment type="caution">
    <text evidence="7">The sequence shown here is derived from an EMBL/GenBank/DDBJ whole genome shotgun (WGS) entry which is preliminary data.</text>
</comment>
<feature type="domain" description="Disease resistance N-terminal" evidence="6">
    <location>
        <begin position="14"/>
        <end position="97"/>
    </location>
</feature>
<dbReference type="PANTHER" id="PTHR36766">
    <property type="entry name" value="PLANT BROAD-SPECTRUM MILDEW RESISTANCE PROTEIN RPW8"/>
    <property type="match status" value="1"/>
</dbReference>
<evidence type="ECO:0000313" key="7">
    <source>
        <dbReference type="EMBL" id="KAL2485070.1"/>
    </source>
</evidence>
<sequence length="305" mass="34738">MPVAVGQALTTASISWLLNKLGTKDVLDFVVKWKLNDQLLIDLKMRLLTINAVLNHADEKQIDDENVKNWLDEVNFAVYDAEDLLEEISLDASDSKNGMNQVRNSIYNALHVSDSTKESIEFKISDTIDTLNPFSVHIESMLQSMIERLDAIVKQKDVLNFREDVGGKSLVIYDRPPTTPLVNRFDHVYGRNNDREKIIELLTHEESTDDRIRVIPVVGMGGIGKTTLARIVFDHEKIRGHFEMKAWACVSDEFDVMRITKTLVESATKKACDLNNLELLQEKLVENLKTKFLLVLDDVWNEKPG</sequence>
<dbReference type="Pfam" id="PF00931">
    <property type="entry name" value="NB-ARC"/>
    <property type="match status" value="1"/>
</dbReference>
<protein>
    <submittedName>
        <fullName evidence="7">Disease resistance RPP13-like protein 1</fullName>
    </submittedName>
</protein>
<dbReference type="SUPFAM" id="SSF52540">
    <property type="entry name" value="P-loop containing nucleoside triphosphate hydrolases"/>
    <property type="match status" value="1"/>
</dbReference>
<dbReference type="PRINTS" id="PR00364">
    <property type="entry name" value="DISEASERSIST"/>
</dbReference>
<accession>A0ABD1R9H5</accession>
<dbReference type="InterPro" id="IPR002182">
    <property type="entry name" value="NB-ARC"/>
</dbReference>
<dbReference type="Pfam" id="PF18052">
    <property type="entry name" value="Rx_N"/>
    <property type="match status" value="1"/>
</dbReference>
<dbReference type="GO" id="GO:0005524">
    <property type="term" value="F:ATP binding"/>
    <property type="evidence" value="ECO:0007669"/>
    <property type="project" value="UniProtKB-KW"/>
</dbReference>
<keyword evidence="2" id="KW-0547">Nucleotide-binding</keyword>
<proteinExistence type="predicted"/>
<dbReference type="PANTHER" id="PTHR36766:SF40">
    <property type="entry name" value="DISEASE RESISTANCE PROTEIN RGA3"/>
    <property type="match status" value="1"/>
</dbReference>
<dbReference type="InterPro" id="IPR027417">
    <property type="entry name" value="P-loop_NTPase"/>
</dbReference>
<gene>
    <name evidence="7" type="ORF">Adt_29826</name>
</gene>
<dbReference type="Gene3D" id="1.20.5.4130">
    <property type="match status" value="1"/>
</dbReference>
<keyword evidence="3" id="KW-0611">Plant defense</keyword>
<keyword evidence="8" id="KW-1185">Reference proteome</keyword>